<evidence type="ECO:0000256" key="8">
    <source>
        <dbReference type="ARBA" id="ARBA00023256"/>
    </source>
</evidence>
<organism evidence="11 12">
    <name type="scientific">Coemansia erecta</name>
    <dbReference type="NCBI Taxonomy" id="147472"/>
    <lineage>
        <taxon>Eukaryota</taxon>
        <taxon>Fungi</taxon>
        <taxon>Fungi incertae sedis</taxon>
        <taxon>Zoopagomycota</taxon>
        <taxon>Kickxellomycotina</taxon>
        <taxon>Kickxellomycetes</taxon>
        <taxon>Kickxellales</taxon>
        <taxon>Kickxellaceae</taxon>
        <taxon>Coemansia</taxon>
    </lineage>
</organism>
<dbReference type="GO" id="GO:0005737">
    <property type="term" value="C:cytoplasm"/>
    <property type="evidence" value="ECO:0007669"/>
    <property type="project" value="UniProtKB-SubCell"/>
</dbReference>
<evidence type="ECO:0000256" key="5">
    <source>
        <dbReference type="ARBA" id="ARBA00023002"/>
    </source>
</evidence>
<dbReference type="InterPro" id="IPR011989">
    <property type="entry name" value="ARM-like"/>
</dbReference>
<keyword evidence="6 9" id="KW-0408">Iron</keyword>
<dbReference type="Gene3D" id="1.25.10.10">
    <property type="entry name" value="Leucine-rich Repeat Variant"/>
    <property type="match status" value="2"/>
</dbReference>
<dbReference type="EC" id="1.14.99.29" evidence="9"/>
<dbReference type="InterPro" id="IPR004155">
    <property type="entry name" value="PBS_lyase_HEAT"/>
</dbReference>
<feature type="region of interest" description="Disordered" evidence="10">
    <location>
        <begin position="148"/>
        <end position="175"/>
    </location>
</feature>
<dbReference type="AlphaFoldDB" id="A0A9W7XZY1"/>
<comment type="function">
    <text evidence="9">Catalyzes the hydroxylation of the N(6)-(4-aminobutyl)-L-lysine intermediate to form hypusine, an essential post-translational modification only found in mature eIF-5A factor.</text>
</comment>
<dbReference type="PANTHER" id="PTHR12697:SF5">
    <property type="entry name" value="DEOXYHYPUSINE HYDROXYLASE"/>
    <property type="match status" value="1"/>
</dbReference>
<feature type="binding site" evidence="9">
    <location>
        <position position="230"/>
    </location>
    <ligand>
        <name>Fe cation</name>
        <dbReference type="ChEBI" id="CHEBI:24875"/>
        <label>2</label>
    </ligand>
</feature>
<evidence type="ECO:0000256" key="4">
    <source>
        <dbReference type="ARBA" id="ARBA00022737"/>
    </source>
</evidence>
<keyword evidence="8 9" id="KW-0386">Hypusine biosynthesis</keyword>
<dbReference type="GO" id="GO:0019135">
    <property type="term" value="F:deoxyhypusine monooxygenase activity"/>
    <property type="evidence" value="ECO:0007669"/>
    <property type="project" value="UniProtKB-UniRule"/>
</dbReference>
<keyword evidence="5 9" id="KW-0560">Oxidoreductase</keyword>
<comment type="catalytic activity">
    <reaction evidence="1 9">
        <text>[eIF5A protein]-deoxyhypusine + AH2 + O2 = [eIF5A protein]-hypusine + A + H2O</text>
        <dbReference type="Rhea" id="RHEA:14101"/>
        <dbReference type="Rhea" id="RHEA-COMP:10144"/>
        <dbReference type="Rhea" id="RHEA-COMP:12592"/>
        <dbReference type="ChEBI" id="CHEBI:13193"/>
        <dbReference type="ChEBI" id="CHEBI:15377"/>
        <dbReference type="ChEBI" id="CHEBI:15379"/>
        <dbReference type="ChEBI" id="CHEBI:17499"/>
        <dbReference type="ChEBI" id="CHEBI:82657"/>
        <dbReference type="ChEBI" id="CHEBI:91175"/>
        <dbReference type="EC" id="1.14.99.29"/>
    </reaction>
</comment>
<name>A0A9W7XZY1_9FUNG</name>
<sequence>MVNTYIEQCIKDWSPTHAKLAEMVLNKDGSVPLPQRYRALFSLKGLNDDAAVQIIGEALSNEADTELFKHEVAYCLGQMCNKAAIPALVKAMADASLHDMVRHEAAESLGAISDPSVVPELEKYVNDACRPLAETCVIALEKIRYDHSKEVQSEDPRPQDSIYSSVDPAPATTKTKSVDELKTTLCNPEAGLWKRYRAMFALREIGTEEAVLALAEGMETDKTSALFRHEIGFIFGEMQHPASVPALARVLANTEEESMVRHEAAEALGSVAVPEVKEILAMYVNDPEAVVRDSCIVALDMFDHEASGEFQYAVIPENEPSSNPSEAIVV</sequence>
<keyword evidence="9" id="KW-0539">Nucleus</keyword>
<feature type="binding site" evidence="9">
    <location>
        <position position="104"/>
    </location>
    <ligand>
        <name>Fe cation</name>
        <dbReference type="ChEBI" id="CHEBI:24875"/>
        <label>1</label>
    </ligand>
</feature>
<accession>A0A9W7XZY1</accession>
<protein>
    <recommendedName>
        <fullName evidence="9">Deoxyhypusine hydroxylase</fullName>
        <shortName evidence="9">DOHH</shortName>
        <ecNumber evidence="9">1.14.99.29</ecNumber>
    </recommendedName>
    <alternativeName>
        <fullName evidence="9">Deoxyhypusine dioxygenase</fullName>
    </alternativeName>
    <alternativeName>
        <fullName evidence="9">Deoxyhypusine monooxygenase</fullName>
    </alternativeName>
</protein>
<keyword evidence="12" id="KW-1185">Reference proteome</keyword>
<evidence type="ECO:0000256" key="9">
    <source>
        <dbReference type="HAMAP-Rule" id="MF_03101"/>
    </source>
</evidence>
<evidence type="ECO:0000313" key="11">
    <source>
        <dbReference type="EMBL" id="KAJ1724231.1"/>
    </source>
</evidence>
<evidence type="ECO:0000256" key="1">
    <source>
        <dbReference type="ARBA" id="ARBA00000068"/>
    </source>
</evidence>
<feature type="binding site" evidence="9">
    <location>
        <position position="263"/>
    </location>
    <ligand>
        <name>Fe cation</name>
        <dbReference type="ChEBI" id="CHEBI:24875"/>
        <label>2</label>
    </ligand>
</feature>
<feature type="binding site" evidence="9">
    <location>
        <position position="71"/>
    </location>
    <ligand>
        <name>Fe cation</name>
        <dbReference type="ChEBI" id="CHEBI:24875"/>
        <label>1</label>
    </ligand>
</feature>
<dbReference type="FunFam" id="1.25.10.10:FF:000099">
    <property type="entry name" value="Deoxyhypusine hydroxylase"/>
    <property type="match status" value="1"/>
</dbReference>
<evidence type="ECO:0000256" key="10">
    <source>
        <dbReference type="SAM" id="MobiDB-lite"/>
    </source>
</evidence>
<proteinExistence type="inferred from homology"/>
<evidence type="ECO:0000256" key="3">
    <source>
        <dbReference type="ARBA" id="ARBA00022723"/>
    </source>
</evidence>
<dbReference type="SUPFAM" id="SSF48371">
    <property type="entry name" value="ARM repeat"/>
    <property type="match status" value="1"/>
</dbReference>
<feature type="binding site" evidence="9">
    <location>
        <position position="229"/>
    </location>
    <ligand>
        <name>Fe cation</name>
        <dbReference type="ChEBI" id="CHEBI:24875"/>
        <label>2</label>
    </ligand>
</feature>
<comment type="similarity">
    <text evidence="9">Belongs to the deoxyhypusine hydroxylase family.</text>
</comment>
<gene>
    <name evidence="9 11" type="primary">LIA1</name>
    <name evidence="11" type="ORF">LPJ53_001506</name>
</gene>
<reference evidence="11" key="1">
    <citation type="submission" date="2022-07" db="EMBL/GenBank/DDBJ databases">
        <title>Phylogenomic reconstructions and comparative analyses of Kickxellomycotina fungi.</title>
        <authorList>
            <person name="Reynolds N.K."/>
            <person name="Stajich J.E."/>
            <person name="Barry K."/>
            <person name="Grigoriev I.V."/>
            <person name="Crous P."/>
            <person name="Smith M.E."/>
        </authorList>
    </citation>
    <scope>NUCLEOTIDE SEQUENCE</scope>
    <source>
        <strain evidence="11">NBRC 32514</strain>
    </source>
</reference>
<dbReference type="GO" id="GO:0005634">
    <property type="term" value="C:nucleus"/>
    <property type="evidence" value="ECO:0007669"/>
    <property type="project" value="UniProtKB-SubCell"/>
</dbReference>
<comment type="caution">
    <text evidence="11">The sequence shown here is derived from an EMBL/GenBank/DDBJ whole genome shotgun (WGS) entry which is preliminary data.</text>
</comment>
<dbReference type="SMART" id="SM00567">
    <property type="entry name" value="EZ_HEAT"/>
    <property type="match status" value="6"/>
</dbReference>
<evidence type="ECO:0000256" key="6">
    <source>
        <dbReference type="ARBA" id="ARBA00023004"/>
    </source>
</evidence>
<dbReference type="HAMAP" id="MF_03101">
    <property type="entry name" value="Deoxyhypusine_hydroxylase"/>
    <property type="match status" value="1"/>
</dbReference>
<evidence type="ECO:0000256" key="7">
    <source>
        <dbReference type="ARBA" id="ARBA00023033"/>
    </source>
</evidence>
<keyword evidence="9" id="KW-0963">Cytoplasm</keyword>
<feature type="binding site" evidence="9">
    <location>
        <position position="70"/>
    </location>
    <ligand>
        <name>Fe cation</name>
        <dbReference type="ChEBI" id="CHEBI:24875"/>
        <label>1</label>
    </ligand>
</feature>
<evidence type="ECO:0000313" key="12">
    <source>
        <dbReference type="Proteomes" id="UP001149813"/>
    </source>
</evidence>
<dbReference type="GO" id="GO:0046872">
    <property type="term" value="F:metal ion binding"/>
    <property type="evidence" value="ECO:0007669"/>
    <property type="project" value="UniProtKB-KW"/>
</dbReference>
<dbReference type="EMBL" id="JANBOJ010000038">
    <property type="protein sequence ID" value="KAJ1724231.1"/>
    <property type="molecule type" value="Genomic_DNA"/>
</dbReference>
<comment type="subcellular location">
    <subcellularLocation>
        <location evidence="9">Cytoplasm</location>
    </subcellularLocation>
    <subcellularLocation>
        <location evidence="9">Nucleus</location>
    </subcellularLocation>
</comment>
<dbReference type="Proteomes" id="UP001149813">
    <property type="component" value="Unassembled WGS sequence"/>
</dbReference>
<comment type="cofactor">
    <cofactor evidence="9">
        <name>Fe(2+)</name>
        <dbReference type="ChEBI" id="CHEBI:29033"/>
    </cofactor>
    <text evidence="9">Binds 2 Fe(2+) ions per subunit.</text>
</comment>
<dbReference type="Pfam" id="PF03130">
    <property type="entry name" value="HEAT_PBS"/>
    <property type="match status" value="4"/>
</dbReference>
<feature type="binding site" evidence="9">
    <location>
        <position position="103"/>
    </location>
    <ligand>
        <name>Fe cation</name>
        <dbReference type="ChEBI" id="CHEBI:24875"/>
        <label>1</label>
    </ligand>
</feature>
<dbReference type="OrthoDB" id="421002at2759"/>
<keyword evidence="7 9" id="KW-0503">Monooxygenase</keyword>
<keyword evidence="3 9" id="KW-0479">Metal-binding</keyword>
<feature type="compositionally biased region" description="Basic and acidic residues" evidence="10">
    <location>
        <begin position="148"/>
        <end position="158"/>
    </location>
</feature>
<keyword evidence="4" id="KW-0677">Repeat</keyword>
<dbReference type="InterPro" id="IPR016024">
    <property type="entry name" value="ARM-type_fold"/>
</dbReference>
<dbReference type="PANTHER" id="PTHR12697">
    <property type="entry name" value="PBS LYASE HEAT-LIKE PROTEIN"/>
    <property type="match status" value="1"/>
</dbReference>
<evidence type="ECO:0000256" key="2">
    <source>
        <dbReference type="ARBA" id="ARBA00005041"/>
    </source>
</evidence>
<comment type="pathway">
    <text evidence="2 9">Protein modification; eIF5A hypusination.</text>
</comment>
<dbReference type="Pfam" id="PF13646">
    <property type="entry name" value="HEAT_2"/>
    <property type="match status" value="1"/>
</dbReference>
<dbReference type="InterPro" id="IPR027517">
    <property type="entry name" value="Deoxyhypusine_hydroxylase"/>
</dbReference>
<feature type="binding site" evidence="9">
    <location>
        <position position="262"/>
    </location>
    <ligand>
        <name>Fe cation</name>
        <dbReference type="ChEBI" id="CHEBI:24875"/>
        <label>2</label>
    </ligand>
</feature>